<sequence length="104" mass="10812">MGLYVNWGFLTGSTMLWLPFAVAQCRGRTLPWLRHRGPVRLLGAAGLTLYGVVVVVSTVPRLAGAAPGTLACVSYAAMALTGLYGVLLVIYAVKASAASRTGCA</sequence>
<dbReference type="EMBL" id="JNFQ01000001">
    <property type="protein sequence ID" value="KFG74830.1"/>
    <property type="molecule type" value="Genomic_DNA"/>
</dbReference>
<comment type="caution">
    <text evidence="2">The sequence shown here is derived from an EMBL/GenBank/DDBJ whole genome shotgun (WGS) entry which is preliminary data.</text>
</comment>
<dbReference type="HOGENOM" id="CLU_2248620_0_0_11"/>
<evidence type="ECO:0000313" key="2">
    <source>
        <dbReference type="EMBL" id="KFG74830.1"/>
    </source>
</evidence>
<name>A0A086N112_9ACTN</name>
<accession>A0A086N112</accession>
<keyword evidence="1" id="KW-0812">Transmembrane</keyword>
<dbReference type="Proteomes" id="UP000029095">
    <property type="component" value="Unassembled WGS sequence"/>
</dbReference>
<feature type="transmembrane region" description="Helical" evidence="1">
    <location>
        <begin position="6"/>
        <end position="27"/>
    </location>
</feature>
<keyword evidence="1" id="KW-0472">Membrane</keyword>
<keyword evidence="3" id="KW-1185">Reference proteome</keyword>
<evidence type="ECO:0000313" key="3">
    <source>
        <dbReference type="Proteomes" id="UP000029095"/>
    </source>
</evidence>
<reference evidence="2 3" key="1">
    <citation type="submission" date="2014-05" db="EMBL/GenBank/DDBJ databases">
        <title>Complete genome sequence of the Streptomyces mutabilis TRM45540.</title>
        <authorList>
            <person name="Luo X."/>
            <person name="Zhang L."/>
        </authorList>
    </citation>
    <scope>NUCLEOTIDE SEQUENCE [LARGE SCALE GENOMIC DNA]</scope>
    <source>
        <strain evidence="2 3">TRM45540</strain>
    </source>
</reference>
<feature type="transmembrane region" description="Helical" evidence="1">
    <location>
        <begin position="65"/>
        <end position="91"/>
    </location>
</feature>
<keyword evidence="1" id="KW-1133">Transmembrane helix</keyword>
<organism evidence="2 3">
    <name type="scientific">Streptomyces mutabilis</name>
    <dbReference type="NCBI Taxonomy" id="67332"/>
    <lineage>
        <taxon>Bacteria</taxon>
        <taxon>Bacillati</taxon>
        <taxon>Actinomycetota</taxon>
        <taxon>Actinomycetes</taxon>
        <taxon>Kitasatosporales</taxon>
        <taxon>Streptomycetaceae</taxon>
        <taxon>Streptomyces</taxon>
    </lineage>
</organism>
<gene>
    <name evidence="2" type="ORF">FM21_01305</name>
</gene>
<evidence type="ECO:0000256" key="1">
    <source>
        <dbReference type="SAM" id="Phobius"/>
    </source>
</evidence>
<feature type="transmembrane region" description="Helical" evidence="1">
    <location>
        <begin position="39"/>
        <end position="59"/>
    </location>
</feature>
<proteinExistence type="predicted"/>
<dbReference type="AlphaFoldDB" id="A0A086N112"/>
<protein>
    <submittedName>
        <fullName evidence="2">Uncharacterized protein</fullName>
    </submittedName>
</protein>